<evidence type="ECO:0000259" key="8">
    <source>
        <dbReference type="Pfam" id="PF03432"/>
    </source>
</evidence>
<dbReference type="InterPro" id="IPR036852">
    <property type="entry name" value="Peptidase_S8/S53_dom_sf"/>
</dbReference>
<dbReference type="PROSITE" id="PS00138">
    <property type="entry name" value="SUBTILASE_SER"/>
    <property type="match status" value="1"/>
</dbReference>
<evidence type="ECO:0000256" key="1">
    <source>
        <dbReference type="ARBA" id="ARBA00011073"/>
    </source>
</evidence>
<organism evidence="9">
    <name type="scientific">Streptococcus suis</name>
    <dbReference type="NCBI Taxonomy" id="1307"/>
    <lineage>
        <taxon>Bacteria</taxon>
        <taxon>Bacillati</taxon>
        <taxon>Bacillota</taxon>
        <taxon>Bacilli</taxon>
        <taxon>Lactobacillales</taxon>
        <taxon>Streptococcaceae</taxon>
        <taxon>Streptococcus</taxon>
    </lineage>
</organism>
<keyword evidence="3 5" id="KW-0378">Hydrolase</keyword>
<accession>A0A7S9VKY1</accession>
<evidence type="ECO:0000256" key="6">
    <source>
        <dbReference type="RuleBase" id="RU003355"/>
    </source>
</evidence>
<feature type="active site" description="Charge relay system" evidence="5">
    <location>
        <position position="608"/>
    </location>
</feature>
<dbReference type="InterPro" id="IPR023827">
    <property type="entry name" value="Peptidase_S8_Asp-AS"/>
</dbReference>
<comment type="similarity">
    <text evidence="1 5 6">Belongs to the peptidase S8 family.</text>
</comment>
<keyword evidence="2 5" id="KW-0645">Protease</keyword>
<evidence type="ECO:0000259" key="7">
    <source>
        <dbReference type="Pfam" id="PF00082"/>
    </source>
</evidence>
<dbReference type="GO" id="GO:0004252">
    <property type="term" value="F:serine-type endopeptidase activity"/>
    <property type="evidence" value="ECO:0007669"/>
    <property type="project" value="UniProtKB-UniRule"/>
</dbReference>
<reference evidence="9" key="1">
    <citation type="submission" date="2020-09" db="EMBL/GenBank/DDBJ databases">
        <authorList>
            <person name="Du X."/>
            <person name="Yu R."/>
        </authorList>
    </citation>
    <scope>NUCLEOTIDE SEQUENCE</scope>
    <source>
        <strain evidence="9">SC117</strain>
    </source>
</reference>
<dbReference type="PRINTS" id="PR01779">
    <property type="entry name" value="LANTIPROCESS"/>
</dbReference>
<name>A0A7S9VKY1_STRSU</name>
<feature type="domain" description="MobA/VirD2-like nuclease" evidence="8">
    <location>
        <begin position="61"/>
        <end position="168"/>
    </location>
</feature>
<dbReference type="PANTHER" id="PTHR43806:SF11">
    <property type="entry name" value="CEREVISIN-RELATED"/>
    <property type="match status" value="1"/>
</dbReference>
<sequence>MVVTKHFAVHGNKYRKSLIKYILNPAKTDQLKLVSDFGMSNYLDFPNSEEIVEMYQANFVNNDRLYDSRNDRQQIKQNKIHAHHLIQSFSPEDNLTPEEINRIGYETIKELTGGNFRFIVTTHTDRLHVHNHILINSVDLNSHKKLKWDYAQERNLRMISDRLSKEAGAKIITPNRYSHEKFVTYRKSNHKFELKQRLYFLMENSKDFDDFLSKAEALNVQIVILASGSVSSGVSANENKEISYNVLVSENKSIEDVEDVLQSQGIKVTDKIPEINFLTISTEKSEDTIKKENSNYIDDIVIDNTMTVKPNITYLYGDKVYTNTNLDFWGNQWDMQKSISTGSKFQHKSSGKATIGVIDSGITYDNPDIYSHIISVQNFTSDLETGIVDNQNVVDKIGHGTSVVGQISSSGEYLGIAPDMKIRMYRVFDEGNAQDQWILKALIQAAKDDVDVINLSLGEYLLRDSTDEDDDTALINIYQRAINYAHNQGSVVVASVGDEGMDLQNQDELKNYLGSLRGKDYSQVDGTVQDIPAELDNVVTVGSVDDNDLVSSFSNQGNGDIDIYATGGGSQALSKVGYDKWVADKLYEKEWILVPTLEGKYTYAYGTSISTPKVSAALGLIIEKYNLKDQPDEAIRILYDNCFLSNNGNNGQIRLLNITNFVQ</sequence>
<dbReference type="InterPro" id="IPR005094">
    <property type="entry name" value="Endonuclease_MobA/VirD2"/>
</dbReference>
<dbReference type="EMBL" id="MW026423">
    <property type="protein sequence ID" value="QPI69497.1"/>
    <property type="molecule type" value="Genomic_DNA"/>
</dbReference>
<dbReference type="PROSITE" id="PS51892">
    <property type="entry name" value="SUBTILASE"/>
    <property type="match status" value="1"/>
</dbReference>
<dbReference type="InterPro" id="IPR015500">
    <property type="entry name" value="Peptidase_S8_subtilisin-rel"/>
</dbReference>
<dbReference type="PROSITE" id="PS00136">
    <property type="entry name" value="SUBTILASE_ASP"/>
    <property type="match status" value="1"/>
</dbReference>
<evidence type="ECO:0000256" key="3">
    <source>
        <dbReference type="ARBA" id="ARBA00022801"/>
    </source>
</evidence>
<dbReference type="Pfam" id="PF03432">
    <property type="entry name" value="Relaxase"/>
    <property type="match status" value="1"/>
</dbReference>
<evidence type="ECO:0000313" key="9">
    <source>
        <dbReference type="EMBL" id="QPI69497.1"/>
    </source>
</evidence>
<feature type="active site" description="Charge relay system" evidence="5">
    <location>
        <position position="359"/>
    </location>
</feature>
<dbReference type="SUPFAM" id="SSF52743">
    <property type="entry name" value="Subtilisin-like"/>
    <property type="match status" value="1"/>
</dbReference>
<keyword evidence="4 5" id="KW-0720">Serine protease</keyword>
<dbReference type="InterPro" id="IPR023828">
    <property type="entry name" value="Peptidase_S8_Ser-AS"/>
</dbReference>
<dbReference type="PRINTS" id="PR00723">
    <property type="entry name" value="SUBTILISIN"/>
</dbReference>
<dbReference type="AlphaFoldDB" id="A0A7S9VKY1"/>
<dbReference type="PANTHER" id="PTHR43806">
    <property type="entry name" value="PEPTIDASE S8"/>
    <property type="match status" value="1"/>
</dbReference>
<proteinExistence type="inferred from homology"/>
<evidence type="ECO:0000256" key="2">
    <source>
        <dbReference type="ARBA" id="ARBA00022670"/>
    </source>
</evidence>
<dbReference type="CDD" id="cd07482">
    <property type="entry name" value="Peptidases_S8_Lantibiotic_specific_protease"/>
    <property type="match status" value="1"/>
</dbReference>
<evidence type="ECO:0000256" key="4">
    <source>
        <dbReference type="ARBA" id="ARBA00022825"/>
    </source>
</evidence>
<dbReference type="InterPro" id="IPR000209">
    <property type="entry name" value="Peptidase_S8/S53_dom"/>
</dbReference>
<dbReference type="InterPro" id="IPR008357">
    <property type="entry name" value="Lanit_process"/>
</dbReference>
<protein>
    <submittedName>
        <fullName evidence="9">Chromosome segregation ATPase</fullName>
    </submittedName>
</protein>
<dbReference type="GO" id="GO:0006508">
    <property type="term" value="P:proteolysis"/>
    <property type="evidence" value="ECO:0007669"/>
    <property type="project" value="UniProtKB-KW"/>
</dbReference>
<dbReference type="Gene3D" id="3.40.50.200">
    <property type="entry name" value="Peptidase S8/S53 domain"/>
    <property type="match status" value="1"/>
</dbReference>
<dbReference type="InterPro" id="IPR050131">
    <property type="entry name" value="Peptidase_S8_subtilisin-like"/>
</dbReference>
<feature type="active site" description="Charge relay system" evidence="5">
    <location>
        <position position="399"/>
    </location>
</feature>
<evidence type="ECO:0000256" key="5">
    <source>
        <dbReference type="PROSITE-ProRule" id="PRU01240"/>
    </source>
</evidence>
<feature type="domain" description="Peptidase S8/S53" evidence="7">
    <location>
        <begin position="353"/>
        <end position="631"/>
    </location>
</feature>
<dbReference type="Pfam" id="PF00082">
    <property type="entry name" value="Peptidase_S8"/>
    <property type="match status" value="1"/>
</dbReference>